<evidence type="ECO:0000259" key="4">
    <source>
        <dbReference type="Pfam" id="PF00881"/>
    </source>
</evidence>
<evidence type="ECO:0000256" key="2">
    <source>
        <dbReference type="ARBA" id="ARBA00022857"/>
    </source>
</evidence>
<dbReference type="EMBL" id="CP067393">
    <property type="protein sequence ID" value="QQP86205.1"/>
    <property type="molecule type" value="Genomic_DNA"/>
</dbReference>
<dbReference type="Proteomes" id="UP000595278">
    <property type="component" value="Chromosome"/>
</dbReference>
<name>A0A974NG76_9GAMM</name>
<evidence type="ECO:0000256" key="1">
    <source>
        <dbReference type="ARBA" id="ARBA00007118"/>
    </source>
</evidence>
<accession>A0A974NG76</accession>
<keyword evidence="6" id="KW-1185">Reference proteome</keyword>
<comment type="similarity">
    <text evidence="1">Belongs to the nitroreductase family.</text>
</comment>
<dbReference type="RefSeq" id="WP_201093869.1">
    <property type="nucleotide sequence ID" value="NZ_CP067393.1"/>
</dbReference>
<reference evidence="5 6" key="1">
    <citation type="submission" date="2021-01" db="EMBL/GenBank/DDBJ databases">
        <title>Entomomonas sp. F2A isolated from a house cricket (Acheta domesticus).</title>
        <authorList>
            <person name="Spergser J."/>
            <person name="Busse H.-J."/>
        </authorList>
    </citation>
    <scope>NUCLEOTIDE SEQUENCE [LARGE SCALE GENOMIC DNA]</scope>
    <source>
        <strain evidence="5 6">F2A</strain>
    </source>
</reference>
<organism evidence="5 6">
    <name type="scientific">Entomomonas asaccharolytica</name>
    <dbReference type="NCBI Taxonomy" id="2785331"/>
    <lineage>
        <taxon>Bacteria</taxon>
        <taxon>Pseudomonadati</taxon>
        <taxon>Pseudomonadota</taxon>
        <taxon>Gammaproteobacteria</taxon>
        <taxon>Pseudomonadales</taxon>
        <taxon>Pseudomonadaceae</taxon>
        <taxon>Entomomonas</taxon>
    </lineage>
</organism>
<dbReference type="InterPro" id="IPR033878">
    <property type="entry name" value="NfsB-like"/>
</dbReference>
<dbReference type="InterPro" id="IPR000415">
    <property type="entry name" value="Nitroreductase-like"/>
</dbReference>
<evidence type="ECO:0000256" key="3">
    <source>
        <dbReference type="ARBA" id="ARBA00023002"/>
    </source>
</evidence>
<feature type="domain" description="Nitroreductase" evidence="4">
    <location>
        <begin position="9"/>
        <end position="190"/>
    </location>
</feature>
<dbReference type="KEGG" id="eaz:JHT90_02890"/>
<evidence type="ECO:0000313" key="6">
    <source>
        <dbReference type="Proteomes" id="UP000595278"/>
    </source>
</evidence>
<dbReference type="GO" id="GO:0004155">
    <property type="term" value="F:6,7-dihydropteridine reductase activity"/>
    <property type="evidence" value="ECO:0007669"/>
    <property type="project" value="UniProtKB-EC"/>
</dbReference>
<dbReference type="Pfam" id="PF00881">
    <property type="entry name" value="Nitroreductase"/>
    <property type="match status" value="1"/>
</dbReference>
<dbReference type="AlphaFoldDB" id="A0A974NG76"/>
<dbReference type="PANTHER" id="PTHR43673:SF10">
    <property type="entry name" value="NADH DEHYDROGENASE_NAD(P)H NITROREDUCTASE XCC3605-RELATED"/>
    <property type="match status" value="1"/>
</dbReference>
<keyword evidence="2" id="KW-0521">NADP</keyword>
<dbReference type="NCBIfam" id="NF008275">
    <property type="entry name" value="PRK11053.1"/>
    <property type="match status" value="1"/>
</dbReference>
<keyword evidence="3 5" id="KW-0560">Oxidoreductase</keyword>
<proteinExistence type="inferred from homology"/>
<sequence length="214" mass="23925">MNIGEISAKRFTTKHYDSSKKIPEDQLKQLLTVLRNSPSSVNSQPWHFFVISSTEGKQKILPGVSDFNHPRITDASHVVVFCAKTSMPEEHLQAILAQEDKDGRFANEEVKKANDGGRHFFVGLNNNTPEQLFNWESKQVYIALGNLMLAAATLGIDSTPIEGFDQQKLDEVLALKEKGLSSVVIASLGYHAADDFNSKLPKSRFPEEKIFTFM</sequence>
<dbReference type="PANTHER" id="PTHR43673">
    <property type="entry name" value="NAD(P)H NITROREDUCTASE YDGI-RELATED"/>
    <property type="match status" value="1"/>
</dbReference>
<evidence type="ECO:0000313" key="5">
    <source>
        <dbReference type="EMBL" id="QQP86205.1"/>
    </source>
</evidence>
<dbReference type="SUPFAM" id="SSF55469">
    <property type="entry name" value="FMN-dependent nitroreductase-like"/>
    <property type="match status" value="1"/>
</dbReference>
<gene>
    <name evidence="5" type="primary">nfsB</name>
    <name evidence="5" type="ORF">JHT90_02890</name>
</gene>
<dbReference type="CDD" id="cd02149">
    <property type="entry name" value="NfsB-like"/>
    <property type="match status" value="1"/>
</dbReference>
<protein>
    <submittedName>
        <fullName evidence="5">Oxygen-insensitive NAD(P)H nitroreductase</fullName>
        <ecNumber evidence="5">1.5.1.34</ecNumber>
    </submittedName>
</protein>
<dbReference type="InterPro" id="IPR029479">
    <property type="entry name" value="Nitroreductase"/>
</dbReference>
<dbReference type="EC" id="1.5.1.34" evidence="5"/>
<dbReference type="Gene3D" id="3.40.109.10">
    <property type="entry name" value="NADH Oxidase"/>
    <property type="match status" value="1"/>
</dbReference>